<dbReference type="InterPro" id="IPR022385">
    <property type="entry name" value="Rhs_assc_core"/>
</dbReference>
<dbReference type="PANTHER" id="PTHR32305:SF15">
    <property type="entry name" value="PROTEIN RHSA-RELATED"/>
    <property type="match status" value="1"/>
</dbReference>
<dbReference type="InterPro" id="IPR031325">
    <property type="entry name" value="RHS_repeat"/>
</dbReference>
<dbReference type="InterPro" id="IPR036844">
    <property type="entry name" value="Hint_dom_sf"/>
</dbReference>
<gene>
    <name evidence="3" type="ORF">PITCH_A2380001</name>
</gene>
<dbReference type="Gene3D" id="2.180.10.10">
    <property type="entry name" value="RHS repeat-associated core"/>
    <property type="match status" value="3"/>
</dbReference>
<dbReference type="EMBL" id="OJIN01000155">
    <property type="protein sequence ID" value="SPD74528.1"/>
    <property type="molecule type" value="Genomic_DNA"/>
</dbReference>
<accession>A0A445MYH8</accession>
<dbReference type="Pfam" id="PF07591">
    <property type="entry name" value="PT-HINT"/>
    <property type="match status" value="1"/>
</dbReference>
<protein>
    <recommendedName>
        <fullName evidence="2">Teneurin-like YD-shell domain-containing protein</fullName>
    </recommendedName>
</protein>
<proteinExistence type="predicted"/>
<dbReference type="CDD" id="cd00081">
    <property type="entry name" value="Hint"/>
    <property type="match status" value="1"/>
</dbReference>
<feature type="domain" description="Teneurin-like YD-shell" evidence="2">
    <location>
        <begin position="366"/>
        <end position="609"/>
    </location>
</feature>
<dbReference type="InterPro" id="IPR050708">
    <property type="entry name" value="T6SS_VgrG/RHS"/>
</dbReference>
<dbReference type="InterPro" id="IPR056823">
    <property type="entry name" value="TEN-like_YD-shell"/>
</dbReference>
<dbReference type="PANTHER" id="PTHR32305">
    <property type="match status" value="1"/>
</dbReference>
<dbReference type="NCBIfam" id="TIGR03696">
    <property type="entry name" value="Rhs_assc_core"/>
    <property type="match status" value="1"/>
</dbReference>
<dbReference type="Pfam" id="PF05593">
    <property type="entry name" value="RHS_repeat"/>
    <property type="match status" value="2"/>
</dbReference>
<evidence type="ECO:0000256" key="1">
    <source>
        <dbReference type="ARBA" id="ARBA00022737"/>
    </source>
</evidence>
<dbReference type="InterPro" id="IPR006530">
    <property type="entry name" value="YD"/>
</dbReference>
<dbReference type="Pfam" id="PF25023">
    <property type="entry name" value="TEN_YD-shell"/>
    <property type="match status" value="1"/>
</dbReference>
<evidence type="ECO:0000259" key="2">
    <source>
        <dbReference type="Pfam" id="PF25023"/>
    </source>
</evidence>
<organism evidence="3">
    <name type="scientific">uncultured Desulfobacterium sp</name>
    <dbReference type="NCBI Taxonomy" id="201089"/>
    <lineage>
        <taxon>Bacteria</taxon>
        <taxon>Pseudomonadati</taxon>
        <taxon>Thermodesulfobacteriota</taxon>
        <taxon>Desulfobacteria</taxon>
        <taxon>Desulfobacterales</taxon>
        <taxon>Desulfobacteriaceae</taxon>
        <taxon>Desulfobacterium</taxon>
        <taxon>environmental samples</taxon>
    </lineage>
</organism>
<name>A0A445MYH8_9BACT</name>
<dbReference type="SUPFAM" id="SSF51294">
    <property type="entry name" value="Hedgehog/intein (Hint) domain"/>
    <property type="match status" value="1"/>
</dbReference>
<reference evidence="3" key="1">
    <citation type="submission" date="2018-01" db="EMBL/GenBank/DDBJ databases">
        <authorList>
            <person name="Regsiter A."/>
            <person name="William W."/>
        </authorList>
    </citation>
    <scope>NUCLEOTIDE SEQUENCE</scope>
    <source>
        <strain evidence="3">TRIP AH-1</strain>
    </source>
</reference>
<evidence type="ECO:0000313" key="3">
    <source>
        <dbReference type="EMBL" id="SPD74528.1"/>
    </source>
</evidence>
<dbReference type="NCBIfam" id="TIGR01643">
    <property type="entry name" value="YD_repeat_2x"/>
    <property type="match status" value="3"/>
</dbReference>
<dbReference type="AlphaFoldDB" id="A0A445MYH8"/>
<dbReference type="Gene3D" id="2.170.16.10">
    <property type="entry name" value="Hedgehog/Intein (Hint) domain"/>
    <property type="match status" value="1"/>
</dbReference>
<sequence>MVLVLKSDVRPDGARETLTIGYTYDSYGRMATKTVAQDTNVQRSQVYFYDERDNITKVETVGGVTTTMQYDGFNRLTMSSAGSEESNFVYDLEDRVIRQSDANDHATAMQYDQRGRLISTVYGDGTPDESRTSVSYQPDDLVSTFTDRAGNVLSYTYDAANRMTDLSVDMVSGFEGVDEKSFAYDGLNRMISASAVSDAGTHSITHSYNSRGDLLRQVQGTIEILSAYNLGGDNIRLRYSTGLELLMNYDSLGRLNNVSTGGRSVARYDFSGPDRLAAAQFGNGTHGRITYNPVHEEDGRNYYSTTGSIQTGFSFGYDDAGRLSSAAYQHAGGSGDNYAYTGEGWISTVRYGLARPLDPDAAAQAATHTTSFQFDESANRINVTRDGLVQNYVSNTLNQYTAVGGQAFTYDRNGNLREDGTRSFVYDAFGHIIRVTETATDAEIVGYAYDALGRMISKTATGGTVNYVYDGDRIIAVMDEGENVLRQYVYGALDASPVMMRRQGADYYYQYDQRGSVIAITDANGIVVERYAYDVDGNVNIFDQNDNILSKSAIDNDFGFIGGLWEAETGLLHLAARDYDPKIGRFLQTDPAGAIDGLNLYAYSVNDPVNFSDPTGLYRQASVGNIKAGSLLDYGFTSNPLVMELTETINLMACFTTLPSNYDYREYNNIGELGAAFVSEAIAFADVVSTVIGAPGIAKGIVALGKGVAELGKRAAGKIAGKMMARKAALASAKAARIATARSAIRNAIQRGFKESSVIGKRSIIDNKVISGICFVKGTLVETEKGKKPIEEIKVGDKVLSKDEKTGQIGHREVTRTFIRQCQEIVEIGFEGKDGGIEKMGHRTFVWVTPICCGHALMTWNAAGFLLG</sequence>
<keyword evidence="1" id="KW-0677">Repeat</keyword>